<organism evidence="2 3">
    <name type="scientific">Parendozoicomonas callyspongiae</name>
    <dbReference type="NCBI Taxonomy" id="2942213"/>
    <lineage>
        <taxon>Bacteria</taxon>
        <taxon>Pseudomonadati</taxon>
        <taxon>Pseudomonadota</taxon>
        <taxon>Gammaproteobacteria</taxon>
        <taxon>Oceanospirillales</taxon>
        <taxon>Endozoicomonadaceae</taxon>
        <taxon>Parendozoicomonas</taxon>
    </lineage>
</organism>
<proteinExistence type="predicted"/>
<evidence type="ECO:0000313" key="2">
    <source>
        <dbReference type="EMBL" id="MCL6269668.1"/>
    </source>
</evidence>
<dbReference type="Pfam" id="PF00583">
    <property type="entry name" value="Acetyltransf_1"/>
    <property type="match status" value="1"/>
</dbReference>
<feature type="domain" description="N-acetyltransferase" evidence="1">
    <location>
        <begin position="13"/>
        <end position="199"/>
    </location>
</feature>
<reference evidence="2 3" key="1">
    <citation type="submission" date="2022-05" db="EMBL/GenBank/DDBJ databases">
        <authorList>
            <person name="Park J.-S."/>
        </authorList>
    </citation>
    <scope>NUCLEOTIDE SEQUENCE [LARGE SCALE GENOMIC DNA]</scope>
    <source>
        <strain evidence="2 3">2012CJ34-2</strain>
    </source>
</reference>
<dbReference type="Gene3D" id="3.40.630.30">
    <property type="match status" value="1"/>
</dbReference>
<dbReference type="CDD" id="cd04301">
    <property type="entry name" value="NAT_SF"/>
    <property type="match status" value="1"/>
</dbReference>
<gene>
    <name evidence="2" type="ORF">M3P05_06915</name>
</gene>
<comment type="caution">
    <text evidence="2">The sequence shown here is derived from an EMBL/GenBank/DDBJ whole genome shotgun (WGS) entry which is preliminary data.</text>
</comment>
<protein>
    <submittedName>
        <fullName evidence="2">GNAT family N-acetyltransferase</fullName>
    </submittedName>
</protein>
<dbReference type="RefSeq" id="WP_249698733.1">
    <property type="nucleotide sequence ID" value="NZ_JAMFLX010000007.1"/>
</dbReference>
<dbReference type="InterPro" id="IPR016181">
    <property type="entry name" value="Acyl_CoA_acyltransferase"/>
</dbReference>
<name>A0ABT0PGN6_9GAMM</name>
<dbReference type="PROSITE" id="PS51186">
    <property type="entry name" value="GNAT"/>
    <property type="match status" value="1"/>
</dbReference>
<dbReference type="InterPro" id="IPR000182">
    <property type="entry name" value="GNAT_dom"/>
</dbReference>
<accession>A0ABT0PGN6</accession>
<dbReference type="EMBL" id="JAMFLX010000007">
    <property type="protein sequence ID" value="MCL6269668.1"/>
    <property type="molecule type" value="Genomic_DNA"/>
</dbReference>
<keyword evidence="3" id="KW-1185">Reference proteome</keyword>
<sequence>MSINADHSELPALTFKPLTPETWAAFEQLFGERGACGGCWCMWWRLKNKDYETGKGESNRVAIKNMVDSGRIPGILAFHDNKPVGWCSVSPREEFLRLENSRIFKPVDNQKVWSIVCLFVDKTCRNIGVSTQLIEAAIRHVKDQGGSIVEAYAVEPKTEAKKVPPVFAFNGLASAYRNAGFQEVLRRSEKRPIMRFVID</sequence>
<dbReference type="SUPFAM" id="SSF55729">
    <property type="entry name" value="Acyl-CoA N-acyltransferases (Nat)"/>
    <property type="match status" value="1"/>
</dbReference>
<dbReference type="Proteomes" id="UP001203338">
    <property type="component" value="Unassembled WGS sequence"/>
</dbReference>
<evidence type="ECO:0000313" key="3">
    <source>
        <dbReference type="Proteomes" id="UP001203338"/>
    </source>
</evidence>
<evidence type="ECO:0000259" key="1">
    <source>
        <dbReference type="PROSITE" id="PS51186"/>
    </source>
</evidence>